<accession>A0A4Q9GQP3</accession>
<feature type="transmembrane region" description="Helical" evidence="1">
    <location>
        <begin position="73"/>
        <end position="98"/>
    </location>
</feature>
<protein>
    <submittedName>
        <fullName evidence="2">Uncharacterized protein</fullName>
    </submittedName>
</protein>
<dbReference type="Proteomes" id="UP000294194">
    <property type="component" value="Unassembled WGS sequence"/>
</dbReference>
<reference evidence="3" key="1">
    <citation type="submission" date="2019-02" db="EMBL/GenBank/DDBJ databases">
        <title>Glaciihabitans arcticus sp. nov., a psychrotolerant bacterium isolated from polar soil.</title>
        <authorList>
            <person name="Dahal R.H."/>
        </authorList>
    </citation>
    <scope>NUCLEOTIDE SEQUENCE [LARGE SCALE GENOMIC DNA]</scope>
    <source>
        <strain evidence="3">RP-3-7</strain>
    </source>
</reference>
<evidence type="ECO:0000256" key="1">
    <source>
        <dbReference type="SAM" id="Phobius"/>
    </source>
</evidence>
<keyword evidence="1" id="KW-0472">Membrane</keyword>
<dbReference type="Pfam" id="PF22564">
    <property type="entry name" value="HAAS"/>
    <property type="match status" value="1"/>
</dbReference>
<keyword evidence="3" id="KW-1185">Reference proteome</keyword>
<keyword evidence="1" id="KW-0812">Transmembrane</keyword>
<evidence type="ECO:0000313" key="3">
    <source>
        <dbReference type="Proteomes" id="UP000294194"/>
    </source>
</evidence>
<name>A0A4Q9GQP3_9MICO</name>
<dbReference type="AlphaFoldDB" id="A0A4Q9GQP3"/>
<feature type="transmembrane region" description="Helical" evidence="1">
    <location>
        <begin position="157"/>
        <end position="180"/>
    </location>
</feature>
<evidence type="ECO:0000313" key="2">
    <source>
        <dbReference type="EMBL" id="TBN57206.1"/>
    </source>
</evidence>
<proteinExistence type="predicted"/>
<organism evidence="2 3">
    <name type="scientific">Glaciihabitans arcticus</name>
    <dbReference type="NCBI Taxonomy" id="2668039"/>
    <lineage>
        <taxon>Bacteria</taxon>
        <taxon>Bacillati</taxon>
        <taxon>Actinomycetota</taxon>
        <taxon>Actinomycetes</taxon>
        <taxon>Micrococcales</taxon>
        <taxon>Microbacteriaceae</taxon>
        <taxon>Glaciihabitans</taxon>
    </lineage>
</organism>
<sequence>MTDVTSRYLKDLAHALADVPRESREEILAGVREELTGLDDAEAAARIAALGDPAVIAAGARSEQPLEPRWRTIVTAILVGIGGIVVPVIGWGVGISLMTGSRAWTRRQKWAVAIAPAVVAGISALFAIAVGTIVGAARKLPEDGVAALFTNTLSVPHLLLIQSVFVLWGTALVTGIWLLVKARR</sequence>
<feature type="transmembrane region" description="Helical" evidence="1">
    <location>
        <begin position="110"/>
        <end position="137"/>
    </location>
</feature>
<dbReference type="EMBL" id="SISG01000001">
    <property type="protein sequence ID" value="TBN57206.1"/>
    <property type="molecule type" value="Genomic_DNA"/>
</dbReference>
<gene>
    <name evidence="2" type="ORF">EYE40_07230</name>
</gene>
<dbReference type="RefSeq" id="WP_130981317.1">
    <property type="nucleotide sequence ID" value="NZ_SISG01000001.1"/>
</dbReference>
<keyword evidence="1" id="KW-1133">Transmembrane helix</keyword>
<comment type="caution">
    <text evidence="2">The sequence shown here is derived from an EMBL/GenBank/DDBJ whole genome shotgun (WGS) entry which is preliminary data.</text>
</comment>